<gene>
    <name evidence="8" type="primary">phoP_1</name>
    <name evidence="8" type="ORF">LMG3328_02675</name>
</gene>
<evidence type="ECO:0000256" key="2">
    <source>
        <dbReference type="ARBA" id="ARBA00023012"/>
    </source>
</evidence>
<dbReference type="InterPro" id="IPR001789">
    <property type="entry name" value="Sig_transdc_resp-reg_receiver"/>
</dbReference>
<dbReference type="PANTHER" id="PTHR48111:SF1">
    <property type="entry name" value="TWO-COMPONENT RESPONSE REGULATOR ORR33"/>
    <property type="match status" value="1"/>
</dbReference>
<dbReference type="PROSITE" id="PS51755">
    <property type="entry name" value="OMPR_PHOB"/>
    <property type="match status" value="1"/>
</dbReference>
<dbReference type="Gene3D" id="3.40.50.2300">
    <property type="match status" value="1"/>
</dbReference>
<dbReference type="SUPFAM" id="SSF46894">
    <property type="entry name" value="C-terminal effector domain of the bipartite response regulators"/>
    <property type="match status" value="1"/>
</dbReference>
<evidence type="ECO:0000256" key="4">
    <source>
        <dbReference type="ARBA" id="ARBA00023125"/>
    </source>
</evidence>
<evidence type="ECO:0000256" key="6">
    <source>
        <dbReference type="PROSITE-ProRule" id="PRU00169"/>
    </source>
</evidence>
<reference evidence="8 9" key="1">
    <citation type="submission" date="2020-04" db="EMBL/GenBank/DDBJ databases">
        <authorList>
            <person name="De Canck E."/>
        </authorList>
    </citation>
    <scope>NUCLEOTIDE SEQUENCE [LARGE SCALE GENOMIC DNA]</scope>
    <source>
        <strain evidence="8 9">LMG 3328</strain>
    </source>
</reference>
<dbReference type="EMBL" id="CADILE010000007">
    <property type="protein sequence ID" value="CAB3868833.1"/>
    <property type="molecule type" value="Genomic_DNA"/>
</dbReference>
<sequence length="237" mass="26000">MRILVVEDPPYWADTVSRHIAELGHAVRTCAGQREALDHIRRSPPEILVTGASLPDGDMLGHIAALRRALPAMGIIVLTGSVRMHAQLQGMSDGADHYLIKPVQLPVLAVTLTALERRLLTGAQAQAQADKPRWTLDVASRELRSTEGDQVALTAKESIVLASLIQSPKFPVSHKRMSQLLGYPEVIYDQHRVNALLYRVRKKLSAIRGTPMLIRNIYSEGSLLVLRDVTVGIAMSG</sequence>
<dbReference type="SMART" id="SM00448">
    <property type="entry name" value="REC"/>
    <property type="match status" value="1"/>
</dbReference>
<dbReference type="InterPro" id="IPR011006">
    <property type="entry name" value="CheY-like_superfamily"/>
</dbReference>
<dbReference type="CDD" id="cd00156">
    <property type="entry name" value="REC"/>
    <property type="match status" value="1"/>
</dbReference>
<dbReference type="Proteomes" id="UP000494122">
    <property type="component" value="Unassembled WGS sequence"/>
</dbReference>
<dbReference type="InterPro" id="IPR039420">
    <property type="entry name" value="WalR-like"/>
</dbReference>
<evidence type="ECO:0000256" key="3">
    <source>
        <dbReference type="ARBA" id="ARBA00023015"/>
    </source>
</evidence>
<dbReference type="GO" id="GO:0006355">
    <property type="term" value="P:regulation of DNA-templated transcription"/>
    <property type="evidence" value="ECO:0007669"/>
    <property type="project" value="InterPro"/>
</dbReference>
<dbReference type="GO" id="GO:0005829">
    <property type="term" value="C:cytosol"/>
    <property type="evidence" value="ECO:0007669"/>
    <property type="project" value="TreeGrafter"/>
</dbReference>
<evidence type="ECO:0000313" key="9">
    <source>
        <dbReference type="Proteomes" id="UP000494122"/>
    </source>
</evidence>
<dbReference type="GO" id="GO:0032993">
    <property type="term" value="C:protein-DNA complex"/>
    <property type="evidence" value="ECO:0007669"/>
    <property type="project" value="TreeGrafter"/>
</dbReference>
<evidence type="ECO:0000256" key="1">
    <source>
        <dbReference type="ARBA" id="ARBA00022553"/>
    </source>
</evidence>
<dbReference type="GO" id="GO:0000976">
    <property type="term" value="F:transcription cis-regulatory region binding"/>
    <property type="evidence" value="ECO:0007669"/>
    <property type="project" value="TreeGrafter"/>
</dbReference>
<keyword evidence="5" id="KW-0804">Transcription</keyword>
<keyword evidence="4 7" id="KW-0238">DNA-binding</keyword>
<dbReference type="PROSITE" id="PS50110">
    <property type="entry name" value="RESPONSE_REGULATORY"/>
    <property type="match status" value="1"/>
</dbReference>
<organism evidence="8 9">
    <name type="scientific">Achromobacter ruhlandii</name>
    <dbReference type="NCBI Taxonomy" id="72557"/>
    <lineage>
        <taxon>Bacteria</taxon>
        <taxon>Pseudomonadati</taxon>
        <taxon>Pseudomonadota</taxon>
        <taxon>Betaproteobacteria</taxon>
        <taxon>Burkholderiales</taxon>
        <taxon>Alcaligenaceae</taxon>
        <taxon>Achromobacter</taxon>
    </lineage>
</organism>
<comment type="caution">
    <text evidence="6">Lacks conserved residue(s) required for the propagation of feature annotation.</text>
</comment>
<keyword evidence="2" id="KW-0902">Two-component regulatory system</keyword>
<dbReference type="PANTHER" id="PTHR48111">
    <property type="entry name" value="REGULATOR OF RPOS"/>
    <property type="match status" value="1"/>
</dbReference>
<dbReference type="InterPro" id="IPR016032">
    <property type="entry name" value="Sig_transdc_resp-reg_C-effctor"/>
</dbReference>
<evidence type="ECO:0000256" key="7">
    <source>
        <dbReference type="PROSITE-ProRule" id="PRU01091"/>
    </source>
</evidence>
<dbReference type="GO" id="GO:0000156">
    <property type="term" value="F:phosphorelay response regulator activity"/>
    <property type="evidence" value="ECO:0007669"/>
    <property type="project" value="TreeGrafter"/>
</dbReference>
<protein>
    <submittedName>
        <fullName evidence="8">Virulence transcriptional regulatory protein PhoP</fullName>
    </submittedName>
</protein>
<name>A0A2M9GX50_9BURK</name>
<dbReference type="InterPro" id="IPR001867">
    <property type="entry name" value="OmpR/PhoB-type_DNA-bd"/>
</dbReference>
<evidence type="ECO:0000256" key="5">
    <source>
        <dbReference type="ARBA" id="ARBA00023163"/>
    </source>
</evidence>
<dbReference type="Gene3D" id="1.10.10.10">
    <property type="entry name" value="Winged helix-like DNA-binding domain superfamily/Winged helix DNA-binding domain"/>
    <property type="match status" value="1"/>
</dbReference>
<dbReference type="SUPFAM" id="SSF52172">
    <property type="entry name" value="CheY-like"/>
    <property type="match status" value="1"/>
</dbReference>
<dbReference type="Pfam" id="PF00072">
    <property type="entry name" value="Response_reg"/>
    <property type="match status" value="1"/>
</dbReference>
<dbReference type="RefSeq" id="WP_100508549.1">
    <property type="nucleotide sequence ID" value="NZ_CADILE010000007.1"/>
</dbReference>
<evidence type="ECO:0000313" key="8">
    <source>
        <dbReference type="EMBL" id="CAB3868833.1"/>
    </source>
</evidence>
<keyword evidence="3" id="KW-0805">Transcription regulation</keyword>
<dbReference type="AlphaFoldDB" id="A0A2M9GX50"/>
<proteinExistence type="predicted"/>
<keyword evidence="1" id="KW-0597">Phosphoprotein</keyword>
<accession>A0A2M9GX50</accession>
<dbReference type="InterPro" id="IPR036388">
    <property type="entry name" value="WH-like_DNA-bd_sf"/>
</dbReference>
<feature type="DNA-binding region" description="OmpR/PhoB-type" evidence="7">
    <location>
        <begin position="124"/>
        <end position="226"/>
    </location>
</feature>